<evidence type="ECO:0000256" key="3">
    <source>
        <dbReference type="ARBA" id="ARBA00023015"/>
    </source>
</evidence>
<feature type="region of interest" description="Disordered" evidence="7">
    <location>
        <begin position="111"/>
        <end position="144"/>
    </location>
</feature>
<dbReference type="GO" id="GO:0008270">
    <property type="term" value="F:zinc ion binding"/>
    <property type="evidence" value="ECO:0007669"/>
    <property type="project" value="InterPro"/>
</dbReference>
<proteinExistence type="predicted"/>
<dbReference type="InterPro" id="IPR050815">
    <property type="entry name" value="TF_fung"/>
</dbReference>
<feature type="region of interest" description="Disordered" evidence="7">
    <location>
        <begin position="674"/>
        <end position="694"/>
    </location>
</feature>
<sequence length="782" mass="87023">MPKASASGSSRPALRRNQACLQCRRRKLKCDAARPHCGTCFKAWQAIISVPPPQGYVHPTEPRCQYDPVDGLQLAPEVDTAERIKELEGTIAKLKRQLSESGLQEPLDYVSRSISPSHSSPRNPHLRPGSALSQPSTSGRITPDIRSLASSSSITLPHLPSNIVSSLSIGSPETSFRSDSGSPELRTMRSRGNSAASTLTELIYSGWNPDLPEPHLLNHYIDLFFKCDPCCSRILHRPSFLASMHLHPRDPDFPHSSVLHAICASASRWSSQGVKLLPDGTRRDTFAEYHAGKTRQYIDRTMATGQDIFAVMQACQLLSWYFYQEGRWVEVWIFAGFQMRVAIPLKLNHPGTYSQHGNSSPGAYLAPPKDRRDLESRRRTWWLTILFDRVASVGGWVHAVDEQDIGTEFPLRRADFESDHLEQDNPQSLITKDVYITHPSQFTDSFLLLLKAIMLFGRVTDYNVRGNLRSPYPPSKTQDPFQLKGFKELDSLVCVDFLNSLPHNYRNVFGAEGNTVDTDLYMVHIIPHAAAITLHNPYLDFANENWISTRRCTHAAQQILRSYCDLSSTSMDRTRLHPFATICWYLAAVVQIQLCKHYIELGKTAAEEIVWGEINLLRYAMLEYGQRSPIGTRQERLLQGLMSEIVRLTTQQRPLEVPHVPLYPFSREGLWGTGDSSSAPSVSGSGSEGEEVEYAEGRLGAPLPPNVAFRRGGVGALSDIQSDGAAMGSSPSLGGLPNAIDFRSSILNDRSQGPLGNGPEHRMAWSNGEGIPRISSRNAAFL</sequence>
<dbReference type="Pfam" id="PF00172">
    <property type="entry name" value="Zn_clus"/>
    <property type="match status" value="1"/>
</dbReference>
<dbReference type="GO" id="GO:0005634">
    <property type="term" value="C:nucleus"/>
    <property type="evidence" value="ECO:0007669"/>
    <property type="project" value="UniProtKB-SubCell"/>
</dbReference>
<keyword evidence="3" id="KW-0805">Transcription regulation</keyword>
<reference evidence="9 10" key="1">
    <citation type="journal article" date="2016" name="Mol. Biol. Evol.">
        <title>Comparative Genomics of Early-Diverging Mushroom-Forming Fungi Provides Insights into the Origins of Lignocellulose Decay Capabilities.</title>
        <authorList>
            <person name="Nagy L.G."/>
            <person name="Riley R."/>
            <person name="Tritt A."/>
            <person name="Adam C."/>
            <person name="Daum C."/>
            <person name="Floudas D."/>
            <person name="Sun H."/>
            <person name="Yadav J.S."/>
            <person name="Pangilinan J."/>
            <person name="Larsson K.H."/>
            <person name="Matsuura K."/>
            <person name="Barry K."/>
            <person name="Labutti K."/>
            <person name="Kuo R."/>
            <person name="Ohm R.A."/>
            <person name="Bhattacharya S.S."/>
            <person name="Shirouzu T."/>
            <person name="Yoshinaga Y."/>
            <person name="Martin F.M."/>
            <person name="Grigoriev I.V."/>
            <person name="Hibbett D.S."/>
        </authorList>
    </citation>
    <scope>NUCLEOTIDE SEQUENCE [LARGE SCALE GENOMIC DNA]</scope>
    <source>
        <strain evidence="9 10">HHB14362 ss-1</strain>
    </source>
</reference>
<dbReference type="InterPro" id="IPR036864">
    <property type="entry name" value="Zn2-C6_fun-type_DNA-bd_sf"/>
</dbReference>
<dbReference type="Gene3D" id="4.10.240.10">
    <property type="entry name" value="Zn(2)-C6 fungal-type DNA-binding domain"/>
    <property type="match status" value="1"/>
</dbReference>
<evidence type="ECO:0000256" key="1">
    <source>
        <dbReference type="ARBA" id="ARBA00004123"/>
    </source>
</evidence>
<accession>A0A165W0Q4</accession>
<evidence type="ECO:0000256" key="6">
    <source>
        <dbReference type="SAM" id="Coils"/>
    </source>
</evidence>
<feature type="compositionally biased region" description="Low complexity" evidence="7">
    <location>
        <begin position="111"/>
        <end position="128"/>
    </location>
</feature>
<dbReference type="InParanoid" id="A0A165W0Q4"/>
<keyword evidence="10" id="KW-1185">Reference proteome</keyword>
<dbReference type="OrthoDB" id="5600212at2759"/>
<keyword evidence="6" id="KW-0175">Coiled coil</keyword>
<organism evidence="9 10">
    <name type="scientific">Neolentinus lepideus HHB14362 ss-1</name>
    <dbReference type="NCBI Taxonomy" id="1314782"/>
    <lineage>
        <taxon>Eukaryota</taxon>
        <taxon>Fungi</taxon>
        <taxon>Dikarya</taxon>
        <taxon>Basidiomycota</taxon>
        <taxon>Agaricomycotina</taxon>
        <taxon>Agaricomycetes</taxon>
        <taxon>Gloeophyllales</taxon>
        <taxon>Gloeophyllaceae</taxon>
        <taxon>Neolentinus</taxon>
    </lineage>
</organism>
<protein>
    <recommendedName>
        <fullName evidence="8">Zn(2)-C6 fungal-type domain-containing protein</fullName>
    </recommendedName>
</protein>
<dbReference type="AlphaFoldDB" id="A0A165W0Q4"/>
<dbReference type="CDD" id="cd00067">
    <property type="entry name" value="GAL4"/>
    <property type="match status" value="1"/>
</dbReference>
<feature type="coiled-coil region" evidence="6">
    <location>
        <begin position="77"/>
        <end position="104"/>
    </location>
</feature>
<feature type="compositionally biased region" description="Low complexity" evidence="7">
    <location>
        <begin position="674"/>
        <end position="685"/>
    </location>
</feature>
<feature type="compositionally biased region" description="Polar residues" evidence="7">
    <location>
        <begin position="170"/>
        <end position="181"/>
    </location>
</feature>
<dbReference type="InterPro" id="IPR007219">
    <property type="entry name" value="XnlR_reg_dom"/>
</dbReference>
<dbReference type="InterPro" id="IPR001138">
    <property type="entry name" value="Zn2Cys6_DnaBD"/>
</dbReference>
<dbReference type="Proteomes" id="UP000076761">
    <property type="component" value="Unassembled WGS sequence"/>
</dbReference>
<dbReference type="SMART" id="SM00066">
    <property type="entry name" value="GAL4"/>
    <property type="match status" value="1"/>
</dbReference>
<comment type="subcellular location">
    <subcellularLocation>
        <location evidence="1">Nucleus</location>
    </subcellularLocation>
</comment>
<evidence type="ECO:0000256" key="5">
    <source>
        <dbReference type="ARBA" id="ARBA00023242"/>
    </source>
</evidence>
<feature type="domain" description="Zn(2)-C6 fungal-type" evidence="8">
    <location>
        <begin position="19"/>
        <end position="66"/>
    </location>
</feature>
<dbReference type="GO" id="GO:0006351">
    <property type="term" value="P:DNA-templated transcription"/>
    <property type="evidence" value="ECO:0007669"/>
    <property type="project" value="InterPro"/>
</dbReference>
<dbReference type="STRING" id="1314782.A0A165W0Q4"/>
<evidence type="ECO:0000259" key="8">
    <source>
        <dbReference type="PROSITE" id="PS50048"/>
    </source>
</evidence>
<evidence type="ECO:0000256" key="7">
    <source>
        <dbReference type="SAM" id="MobiDB-lite"/>
    </source>
</evidence>
<evidence type="ECO:0000256" key="2">
    <source>
        <dbReference type="ARBA" id="ARBA00022723"/>
    </source>
</evidence>
<keyword evidence="4" id="KW-0804">Transcription</keyword>
<gene>
    <name evidence="9" type="ORF">NEOLEDRAFT_1126050</name>
</gene>
<name>A0A165W0Q4_9AGAM</name>
<feature type="region of interest" description="Disordered" evidence="7">
    <location>
        <begin position="747"/>
        <end position="770"/>
    </location>
</feature>
<dbReference type="Pfam" id="PF04082">
    <property type="entry name" value="Fungal_trans"/>
    <property type="match status" value="1"/>
</dbReference>
<dbReference type="GO" id="GO:0000981">
    <property type="term" value="F:DNA-binding transcription factor activity, RNA polymerase II-specific"/>
    <property type="evidence" value="ECO:0007669"/>
    <property type="project" value="InterPro"/>
</dbReference>
<evidence type="ECO:0000313" key="10">
    <source>
        <dbReference type="Proteomes" id="UP000076761"/>
    </source>
</evidence>
<dbReference type="CDD" id="cd12148">
    <property type="entry name" value="fungal_TF_MHR"/>
    <property type="match status" value="1"/>
</dbReference>
<evidence type="ECO:0000313" key="9">
    <source>
        <dbReference type="EMBL" id="KZT30487.1"/>
    </source>
</evidence>
<feature type="region of interest" description="Disordered" evidence="7">
    <location>
        <begin position="170"/>
        <end position="192"/>
    </location>
</feature>
<dbReference type="PROSITE" id="PS50048">
    <property type="entry name" value="ZN2_CY6_FUNGAL_2"/>
    <property type="match status" value="1"/>
</dbReference>
<evidence type="ECO:0000256" key="4">
    <source>
        <dbReference type="ARBA" id="ARBA00023163"/>
    </source>
</evidence>
<feature type="compositionally biased region" description="Polar residues" evidence="7">
    <location>
        <begin position="131"/>
        <end position="140"/>
    </location>
</feature>
<keyword evidence="5" id="KW-0539">Nucleus</keyword>
<dbReference type="PANTHER" id="PTHR47338:SF29">
    <property type="entry name" value="ZN(2)-C6 FUNGAL-TYPE DOMAIN-CONTAINING PROTEIN"/>
    <property type="match status" value="1"/>
</dbReference>
<dbReference type="PANTHER" id="PTHR47338">
    <property type="entry name" value="ZN(II)2CYS6 TRANSCRIPTION FACTOR (EUROFUNG)-RELATED"/>
    <property type="match status" value="1"/>
</dbReference>
<dbReference type="SUPFAM" id="SSF57701">
    <property type="entry name" value="Zn2/Cys6 DNA-binding domain"/>
    <property type="match status" value="1"/>
</dbReference>
<dbReference type="EMBL" id="KV425551">
    <property type="protein sequence ID" value="KZT30487.1"/>
    <property type="molecule type" value="Genomic_DNA"/>
</dbReference>
<keyword evidence="2" id="KW-0479">Metal-binding</keyword>
<dbReference type="GO" id="GO:0003677">
    <property type="term" value="F:DNA binding"/>
    <property type="evidence" value="ECO:0007669"/>
    <property type="project" value="InterPro"/>
</dbReference>